<feature type="chain" id="PRO_5025507875" evidence="2">
    <location>
        <begin position="18"/>
        <end position="387"/>
    </location>
</feature>
<keyword evidence="2" id="KW-0732">Signal</keyword>
<dbReference type="PANTHER" id="PTHR10900:SF77">
    <property type="entry name" value="FI19380P1"/>
    <property type="match status" value="1"/>
</dbReference>
<reference evidence="4" key="1">
    <citation type="journal article" date="2020" name="Stud. Mycol.">
        <title>101 Dothideomycetes genomes: a test case for predicting lifestyles and emergence of pathogens.</title>
        <authorList>
            <person name="Haridas S."/>
            <person name="Albert R."/>
            <person name="Binder M."/>
            <person name="Bloem J."/>
            <person name="Labutti K."/>
            <person name="Salamov A."/>
            <person name="Andreopoulos B."/>
            <person name="Baker S."/>
            <person name="Barry K."/>
            <person name="Bills G."/>
            <person name="Bluhm B."/>
            <person name="Cannon C."/>
            <person name="Castanera R."/>
            <person name="Culley D."/>
            <person name="Daum C."/>
            <person name="Ezra D."/>
            <person name="Gonzalez J."/>
            <person name="Henrissat B."/>
            <person name="Kuo A."/>
            <person name="Liang C."/>
            <person name="Lipzen A."/>
            <person name="Lutzoni F."/>
            <person name="Magnuson J."/>
            <person name="Mondo S."/>
            <person name="Nolan M."/>
            <person name="Ohm R."/>
            <person name="Pangilinan J."/>
            <person name="Park H.-J."/>
            <person name="Ramirez L."/>
            <person name="Alfaro M."/>
            <person name="Sun H."/>
            <person name="Tritt A."/>
            <person name="Yoshinaga Y."/>
            <person name="Zwiers L.-H."/>
            <person name="Turgeon B."/>
            <person name="Goodwin S."/>
            <person name="Spatafora J."/>
            <person name="Crous P."/>
            <person name="Grigoriev I."/>
        </authorList>
    </citation>
    <scope>NUCLEOTIDE SEQUENCE</scope>
    <source>
        <strain evidence="4">CBS 109.77</strain>
    </source>
</reference>
<keyword evidence="5" id="KW-1185">Reference proteome</keyword>
<evidence type="ECO:0000259" key="3">
    <source>
        <dbReference type="PROSITE" id="PS50213"/>
    </source>
</evidence>
<dbReference type="FunFam" id="2.30.180.10:FF:000032">
    <property type="entry name" value="Fasciclin domain-containing protein, putative"/>
    <property type="match status" value="1"/>
</dbReference>
<dbReference type="OrthoDB" id="286301at2759"/>
<evidence type="ECO:0000313" key="4">
    <source>
        <dbReference type="EMBL" id="KAF2797404.1"/>
    </source>
</evidence>
<evidence type="ECO:0000313" key="5">
    <source>
        <dbReference type="Proteomes" id="UP000799757"/>
    </source>
</evidence>
<organism evidence="4 5">
    <name type="scientific">Melanomma pulvis-pyrius CBS 109.77</name>
    <dbReference type="NCBI Taxonomy" id="1314802"/>
    <lineage>
        <taxon>Eukaryota</taxon>
        <taxon>Fungi</taxon>
        <taxon>Dikarya</taxon>
        <taxon>Ascomycota</taxon>
        <taxon>Pezizomycotina</taxon>
        <taxon>Dothideomycetes</taxon>
        <taxon>Pleosporomycetidae</taxon>
        <taxon>Pleosporales</taxon>
        <taxon>Melanommataceae</taxon>
        <taxon>Melanomma</taxon>
    </lineage>
</organism>
<evidence type="ECO:0000256" key="1">
    <source>
        <dbReference type="SAM" id="MobiDB-lite"/>
    </source>
</evidence>
<dbReference type="InterPro" id="IPR000782">
    <property type="entry name" value="FAS1_domain"/>
</dbReference>
<dbReference type="Pfam" id="PF02469">
    <property type="entry name" value="Fasciclin"/>
    <property type="match status" value="2"/>
</dbReference>
<dbReference type="AlphaFoldDB" id="A0A6A6XME8"/>
<gene>
    <name evidence="4" type="ORF">K505DRAFT_347280</name>
</gene>
<evidence type="ECO:0000256" key="2">
    <source>
        <dbReference type="SAM" id="SignalP"/>
    </source>
</evidence>
<feature type="signal peptide" evidence="2">
    <location>
        <begin position="1"/>
        <end position="17"/>
    </location>
</feature>
<protein>
    <submittedName>
        <fullName evidence="4">FAS1 domain-containing protein</fullName>
    </submittedName>
</protein>
<sequence length="387" mass="39434">MLLKHLSLLGLTGYAAAQTSNATLNSTLSSTPELSNLTSFLNLNPALIQALSSAQNITILAPSDEAFAQLLNSSAGEALTTDAGLVSALLTYHILNGSYTAAQITNSSVFVPTLLNNETYSNVTGGQVVEAVKIGNDTVFYSGLLQNSTVTTADVNFTGGVIHIVDRVLTLPVSVLDTASAANLTSFRGAINATGLIDTVNDTPDLTIFAPTNEAIRSVYGALEGLAEQDLTNILAYHVVNASSPGYSSTLENGTTLQTAFGTNLTITIENGTVFVNAAKVITPNVLVANGVVHIIDNVLNPSNNETADPTATSGAPAYTATTTGSEDPFTSGQPEATTTINPISEGPGPASTTVSSSSTAAAMPMRTGAVGYGALLGAGAAVLVGY</sequence>
<name>A0A6A6XME8_9PLEO</name>
<feature type="region of interest" description="Disordered" evidence="1">
    <location>
        <begin position="302"/>
        <end position="359"/>
    </location>
</feature>
<dbReference type="InterPro" id="IPR050904">
    <property type="entry name" value="Adhesion/Biosynth-related"/>
</dbReference>
<dbReference type="PANTHER" id="PTHR10900">
    <property type="entry name" value="PERIOSTIN-RELATED"/>
    <property type="match status" value="1"/>
</dbReference>
<dbReference type="GO" id="GO:0000329">
    <property type="term" value="C:fungal-type vacuole membrane"/>
    <property type="evidence" value="ECO:0007669"/>
    <property type="project" value="TreeGrafter"/>
</dbReference>
<feature type="compositionally biased region" description="Polar residues" evidence="1">
    <location>
        <begin position="302"/>
        <end position="343"/>
    </location>
</feature>
<dbReference type="InterPro" id="IPR036378">
    <property type="entry name" value="FAS1_dom_sf"/>
</dbReference>
<feature type="domain" description="FAS1" evidence="3">
    <location>
        <begin position="21"/>
        <end position="169"/>
    </location>
</feature>
<dbReference type="GO" id="GO:0016236">
    <property type="term" value="P:macroautophagy"/>
    <property type="evidence" value="ECO:0007669"/>
    <property type="project" value="TreeGrafter"/>
</dbReference>
<dbReference type="SMART" id="SM00554">
    <property type="entry name" value="FAS1"/>
    <property type="match status" value="2"/>
</dbReference>
<dbReference type="PROSITE" id="PS50213">
    <property type="entry name" value="FAS1"/>
    <property type="match status" value="2"/>
</dbReference>
<dbReference type="SUPFAM" id="SSF82153">
    <property type="entry name" value="FAS1 domain"/>
    <property type="match status" value="2"/>
</dbReference>
<accession>A0A6A6XME8</accession>
<proteinExistence type="predicted"/>
<dbReference type="Proteomes" id="UP000799757">
    <property type="component" value="Unassembled WGS sequence"/>
</dbReference>
<dbReference type="EMBL" id="MU001807">
    <property type="protein sequence ID" value="KAF2797404.1"/>
    <property type="molecule type" value="Genomic_DNA"/>
</dbReference>
<feature type="domain" description="FAS1" evidence="3">
    <location>
        <begin position="171"/>
        <end position="300"/>
    </location>
</feature>
<dbReference type="Gene3D" id="2.30.180.10">
    <property type="entry name" value="FAS1 domain"/>
    <property type="match status" value="2"/>
</dbReference>